<dbReference type="InterPro" id="IPR052036">
    <property type="entry name" value="Hydrolase/PRTase-associated"/>
</dbReference>
<dbReference type="STRING" id="651662.SAMN04488069_101272"/>
<dbReference type="Gene3D" id="3.30.1870.10">
    <property type="entry name" value="EreA-like, domain 2"/>
    <property type="match status" value="1"/>
</dbReference>
<dbReference type="OrthoDB" id="9810066at2"/>
<dbReference type="SUPFAM" id="SSF159501">
    <property type="entry name" value="EreA/ChaN-like"/>
    <property type="match status" value="1"/>
</dbReference>
<dbReference type="InterPro" id="IPR007815">
    <property type="entry name" value="Emycin_Estase"/>
</dbReference>
<evidence type="ECO:0000313" key="2">
    <source>
        <dbReference type="EMBL" id="SDX40635.1"/>
    </source>
</evidence>
<evidence type="ECO:0000256" key="1">
    <source>
        <dbReference type="SAM" id="SignalP"/>
    </source>
</evidence>
<organism evidence="2 3">
    <name type="scientific">Hymenobacter psychrophilus</name>
    <dbReference type="NCBI Taxonomy" id="651662"/>
    <lineage>
        <taxon>Bacteria</taxon>
        <taxon>Pseudomonadati</taxon>
        <taxon>Bacteroidota</taxon>
        <taxon>Cytophagia</taxon>
        <taxon>Cytophagales</taxon>
        <taxon>Hymenobacteraceae</taxon>
        <taxon>Hymenobacter</taxon>
    </lineage>
</organism>
<dbReference type="Gene3D" id="1.20.1440.30">
    <property type="entry name" value="Biosynthetic Protein domain"/>
    <property type="match status" value="1"/>
</dbReference>
<name>A0A1H3BFS4_9BACT</name>
<dbReference type="Proteomes" id="UP000199249">
    <property type="component" value="Unassembled WGS sequence"/>
</dbReference>
<protein>
    <submittedName>
        <fullName evidence="2">Erythromycin esterase</fullName>
    </submittedName>
</protein>
<feature type="signal peptide" evidence="1">
    <location>
        <begin position="1"/>
        <end position="26"/>
    </location>
</feature>
<reference evidence="3" key="1">
    <citation type="submission" date="2016-10" db="EMBL/GenBank/DDBJ databases">
        <authorList>
            <person name="Varghese N."/>
            <person name="Submissions S."/>
        </authorList>
    </citation>
    <scope>NUCLEOTIDE SEQUENCE [LARGE SCALE GENOMIC DNA]</scope>
    <source>
        <strain evidence="3">CGMCC 1.8975</strain>
    </source>
</reference>
<evidence type="ECO:0000313" key="3">
    <source>
        <dbReference type="Proteomes" id="UP000199249"/>
    </source>
</evidence>
<proteinExistence type="predicted"/>
<dbReference type="EMBL" id="FNOV01000001">
    <property type="protein sequence ID" value="SDX40635.1"/>
    <property type="molecule type" value="Genomic_DNA"/>
</dbReference>
<gene>
    <name evidence="2" type="ORF">SAMN04488069_101272</name>
</gene>
<dbReference type="Gene3D" id="3.40.1660.10">
    <property type="entry name" value="EreA-like (biosynthetic domain)"/>
    <property type="match status" value="1"/>
</dbReference>
<dbReference type="RefSeq" id="WP_092737092.1">
    <property type="nucleotide sequence ID" value="NZ_FNOV01000001.1"/>
</dbReference>
<dbReference type="AlphaFoldDB" id="A0A1H3BFS4"/>
<dbReference type="GO" id="GO:0046677">
    <property type="term" value="P:response to antibiotic"/>
    <property type="evidence" value="ECO:0007669"/>
    <property type="project" value="InterPro"/>
</dbReference>
<dbReference type="Gene3D" id="2.60.120.260">
    <property type="entry name" value="Galactose-binding domain-like"/>
    <property type="match status" value="1"/>
</dbReference>
<dbReference type="PANTHER" id="PTHR31299">
    <property type="entry name" value="ESTERASE, PUTATIVE (AFU_ORTHOLOGUE AFUA_1G05850)-RELATED"/>
    <property type="match status" value="1"/>
</dbReference>
<accession>A0A1H3BFS4</accession>
<sequence>MLLSKINQRLALLLLLLYPLLAPAQAHLNLALEANANRGRPLLLWARKMDGGTVVNFDTATFRQGRGSLRLDLEKADEPTSAAIYTLFSFPVDSVRGRLVTVSGWVRTRGFAGQAGLYAYAHTPDNDDGKDRRDQLENLPPNQEWRRLELTLVVKPTATAFGLGVRAYGSGQVWFDDVEVRINGRRYQDGPLAGTEALLLTAQERQTPAWSFEQLPPPAARPDPTRVTLRLDSLLPRQGRHSLRLTAAPPARPGEAVPVVYLGTLPIAQLRGKMLRVSGYWRQPAPAGAGAPALPVFTYARLSTDGRGGTESQWSHGVVELPPPPRPGAEWAAFSLRIPVADDEFATDLSLGMRLPGPATVLLDDFTFSLDGQPYVPALPPAPAPAAPTTAEVAWLRRVLVPLPVSAPAAGAASKTPDLAALGPLIGNARVVGLGEVTHGSGSLFEMKHRLVRYLVEQKGFTGFVLESSADCEPLNQYLQTGQGDPARLVGSLGVFSTQEVLDLLRYLRAYNQRPGVAKVQFAGMDMQAPENALAFLQQAARPDDEFVQTRLRELAAALAQVPRSGGGPALDLFQTPHQPTDARLQTLLRLIRELRTGLDTRFKLVRNPDWTARQQARFLFELRRLEQGATFRRLPLRQGGDYRDACMAENVLWLSQNLGLNGTPTKLAVWAHNAHVATSALSQRPLGEWLRASFGPSYLSLGFAFGQGSYAAESGHTFRSVAAQPAPAGSYEAWFQATKLPAFVLDMRRLKLNDENAWLFQQQQFRDIGIQEAPQNFASHELHSEFDAVLFLQESKAAQHLK</sequence>
<keyword evidence="3" id="KW-1185">Reference proteome</keyword>
<dbReference type="Pfam" id="PF05139">
    <property type="entry name" value="Erythro_esteras"/>
    <property type="match status" value="1"/>
</dbReference>
<feature type="chain" id="PRO_5011690687" evidence="1">
    <location>
        <begin position="27"/>
        <end position="803"/>
    </location>
</feature>
<dbReference type="PANTHER" id="PTHR31299:SF0">
    <property type="entry name" value="ESTERASE, PUTATIVE (AFU_ORTHOLOGUE AFUA_1G05850)-RELATED"/>
    <property type="match status" value="1"/>
</dbReference>
<dbReference type="CDD" id="cd14728">
    <property type="entry name" value="Ere-like"/>
    <property type="match status" value="1"/>
</dbReference>
<keyword evidence="1" id="KW-0732">Signal</keyword>